<dbReference type="InterPro" id="IPR016039">
    <property type="entry name" value="Thiolase-like"/>
</dbReference>
<gene>
    <name evidence="3" type="ORF">SK069_03715</name>
</gene>
<dbReference type="PANTHER" id="PTHR42870">
    <property type="entry name" value="ACETYL-COA C-ACETYLTRANSFERASE"/>
    <property type="match status" value="1"/>
</dbReference>
<dbReference type="InterPro" id="IPR002155">
    <property type="entry name" value="Thiolase"/>
</dbReference>
<proteinExistence type="predicted"/>
<dbReference type="PIRSF" id="PIRSF000429">
    <property type="entry name" value="Ac-CoA_Ac_transf"/>
    <property type="match status" value="1"/>
</dbReference>
<dbReference type="SUPFAM" id="SSF53901">
    <property type="entry name" value="Thiolase-like"/>
    <property type="match status" value="2"/>
</dbReference>
<accession>A0ABU4VGZ4</accession>
<dbReference type="Proteomes" id="UP001277761">
    <property type="component" value="Unassembled WGS sequence"/>
</dbReference>
<protein>
    <submittedName>
        <fullName evidence="3">Thiolase family protein</fullName>
    </submittedName>
</protein>
<organism evidence="3 4">
    <name type="scientific">Patulibacter brassicae</name>
    <dbReference type="NCBI Taxonomy" id="1705717"/>
    <lineage>
        <taxon>Bacteria</taxon>
        <taxon>Bacillati</taxon>
        <taxon>Actinomycetota</taxon>
        <taxon>Thermoleophilia</taxon>
        <taxon>Solirubrobacterales</taxon>
        <taxon>Patulibacteraceae</taxon>
        <taxon>Patulibacter</taxon>
    </lineage>
</organism>
<comment type="caution">
    <text evidence="3">The sequence shown here is derived from an EMBL/GenBank/DDBJ whole genome shotgun (WGS) entry which is preliminary data.</text>
</comment>
<evidence type="ECO:0000259" key="2">
    <source>
        <dbReference type="Pfam" id="PF22691"/>
    </source>
</evidence>
<dbReference type="RefSeq" id="WP_319952834.1">
    <property type="nucleotide sequence ID" value="NZ_JAXAVX010000001.1"/>
</dbReference>
<sequence length="386" mass="40784">MAIGTPPTPDDVGVAGVGMYPFGRMGDVSLREMAYRAGTAAMRDAGVTFDQVGAVYVGHITQPLMTGVITVKEFGLTGVPVQHIVNASATGSTTFREAYHAVLGGHCDVALALAFDDMEAIPPPGDRQASVDGVVLPAAFFALWARRRMEDRGTSAEVFAEIAAKNWNHAALSPMAQRRATHVVTSEEILASRMVADPLTSKMSAAVGAGAAAAVVCTREVAERLRPDRPFVRIAASALQTERHQPDHVFVGPVTGASEMTRYTAREAYEQAGVGPEDLDLVQVHDAFPIEELEYYELLGLCADGDGDELVRTGATKLGGRIPFSTDGGLIGRGHPGGPTGLAQIWETTLQLRGEAEDRQIDGARVGLCHMVGGGSVCAIHVLARD</sequence>
<keyword evidence="4" id="KW-1185">Reference proteome</keyword>
<dbReference type="CDD" id="cd00829">
    <property type="entry name" value="SCP-x_thiolase"/>
    <property type="match status" value="1"/>
</dbReference>
<dbReference type="Pfam" id="PF00108">
    <property type="entry name" value="Thiolase_N"/>
    <property type="match status" value="1"/>
</dbReference>
<evidence type="ECO:0000313" key="3">
    <source>
        <dbReference type="EMBL" id="MDX8150690.1"/>
    </source>
</evidence>
<reference evidence="3 4" key="1">
    <citation type="submission" date="2023-11" db="EMBL/GenBank/DDBJ databases">
        <authorList>
            <person name="Xu M."/>
            <person name="Jiang T."/>
        </authorList>
    </citation>
    <scope>NUCLEOTIDE SEQUENCE [LARGE SCALE GENOMIC DNA]</scope>
    <source>
        <strain evidence="3 4">SD</strain>
    </source>
</reference>
<dbReference type="InterPro" id="IPR055140">
    <property type="entry name" value="Thiolase_C_2"/>
</dbReference>
<feature type="domain" description="Thiolase C-terminal" evidence="2">
    <location>
        <begin position="259"/>
        <end position="375"/>
    </location>
</feature>
<dbReference type="InterPro" id="IPR020616">
    <property type="entry name" value="Thiolase_N"/>
</dbReference>
<dbReference type="EMBL" id="JAXAVX010000001">
    <property type="protein sequence ID" value="MDX8150690.1"/>
    <property type="molecule type" value="Genomic_DNA"/>
</dbReference>
<evidence type="ECO:0000259" key="1">
    <source>
        <dbReference type="Pfam" id="PF00108"/>
    </source>
</evidence>
<dbReference type="Gene3D" id="3.40.47.10">
    <property type="match status" value="1"/>
</dbReference>
<feature type="domain" description="Thiolase N-terminal" evidence="1">
    <location>
        <begin position="14"/>
        <end position="202"/>
    </location>
</feature>
<evidence type="ECO:0000313" key="4">
    <source>
        <dbReference type="Proteomes" id="UP001277761"/>
    </source>
</evidence>
<dbReference type="Pfam" id="PF22691">
    <property type="entry name" value="Thiolase_C_1"/>
    <property type="match status" value="1"/>
</dbReference>
<name>A0ABU4VGZ4_9ACTN</name>
<dbReference type="PANTHER" id="PTHR42870:SF1">
    <property type="entry name" value="NON-SPECIFIC LIPID-TRANSFER PROTEIN-LIKE 2"/>
    <property type="match status" value="1"/>
</dbReference>